<evidence type="ECO:0000256" key="2">
    <source>
        <dbReference type="ARBA" id="ARBA00022490"/>
    </source>
</evidence>
<comment type="subcellular location">
    <subcellularLocation>
        <location evidence="6">Cytoplasm</location>
    </subcellularLocation>
</comment>
<dbReference type="Gene3D" id="1.10.287.1040">
    <property type="entry name" value="Exonuclease VII, small subunit"/>
    <property type="match status" value="1"/>
</dbReference>
<proteinExistence type="inferred from homology"/>
<keyword evidence="2 6" id="KW-0963">Cytoplasm</keyword>
<dbReference type="PANTHER" id="PTHR34137">
    <property type="entry name" value="EXODEOXYRIBONUCLEASE 7 SMALL SUBUNIT"/>
    <property type="match status" value="1"/>
</dbReference>
<evidence type="ECO:0000256" key="6">
    <source>
        <dbReference type="HAMAP-Rule" id="MF_00337"/>
    </source>
</evidence>
<dbReference type="NCBIfam" id="TIGR01280">
    <property type="entry name" value="xseB"/>
    <property type="match status" value="1"/>
</dbReference>
<evidence type="ECO:0000313" key="7">
    <source>
        <dbReference type="EMBL" id="QKQ24782.1"/>
    </source>
</evidence>
<dbReference type="InterPro" id="IPR003761">
    <property type="entry name" value="Exonuc_VII_S"/>
</dbReference>
<dbReference type="InterPro" id="IPR037004">
    <property type="entry name" value="Exonuc_VII_ssu_sf"/>
</dbReference>
<evidence type="ECO:0000256" key="4">
    <source>
        <dbReference type="ARBA" id="ARBA00022801"/>
    </source>
</evidence>
<comment type="catalytic activity">
    <reaction evidence="6">
        <text>Exonucleolytic cleavage in either 5'- to 3'- or 3'- to 5'-direction to yield nucleoside 5'-phosphates.</text>
        <dbReference type="EC" id="3.1.11.6"/>
    </reaction>
</comment>
<protein>
    <recommendedName>
        <fullName evidence="6">Exodeoxyribonuclease 7 small subunit</fullName>
        <ecNumber evidence="6">3.1.11.6</ecNumber>
    </recommendedName>
    <alternativeName>
        <fullName evidence="6">Exodeoxyribonuclease VII small subunit</fullName>
        <shortName evidence="6">Exonuclease VII small subunit</shortName>
    </alternativeName>
</protein>
<dbReference type="EMBL" id="CP054490">
    <property type="protein sequence ID" value="QKQ24782.1"/>
    <property type="molecule type" value="Genomic_DNA"/>
</dbReference>
<dbReference type="AlphaFoldDB" id="A0A6N0HQU3"/>
<comment type="function">
    <text evidence="6">Bidirectionally degrades single-stranded DNA into large acid-insoluble oligonucleotides, which are then degraded further into small acid-soluble oligonucleotides.</text>
</comment>
<dbReference type="GO" id="GO:0009318">
    <property type="term" value="C:exodeoxyribonuclease VII complex"/>
    <property type="evidence" value="ECO:0007669"/>
    <property type="project" value="UniProtKB-UniRule"/>
</dbReference>
<dbReference type="PIRSF" id="PIRSF006488">
    <property type="entry name" value="Exonuc_VII_S"/>
    <property type="match status" value="1"/>
</dbReference>
<dbReference type="NCBIfam" id="NF002140">
    <property type="entry name" value="PRK00977.1-4"/>
    <property type="match status" value="1"/>
</dbReference>
<dbReference type="HAMAP" id="MF_00337">
    <property type="entry name" value="Exonuc_7_S"/>
    <property type="match status" value="1"/>
</dbReference>
<dbReference type="GO" id="GO:0008855">
    <property type="term" value="F:exodeoxyribonuclease VII activity"/>
    <property type="evidence" value="ECO:0007669"/>
    <property type="project" value="UniProtKB-UniRule"/>
</dbReference>
<dbReference type="SUPFAM" id="SSF116842">
    <property type="entry name" value="XseB-like"/>
    <property type="match status" value="1"/>
</dbReference>
<organism evidence="7 8">
    <name type="scientific">Candidatus Ruthia endofausta</name>
    <dbReference type="NCBI Taxonomy" id="2738852"/>
    <lineage>
        <taxon>Bacteria</taxon>
        <taxon>Pseudomonadati</taxon>
        <taxon>Pseudomonadota</taxon>
        <taxon>Gammaproteobacteria</taxon>
        <taxon>Candidatus Pseudothioglobaceae</taxon>
        <taxon>Candidatus Ruthturnera</taxon>
    </lineage>
</organism>
<name>A0A6N0HQU3_9GAMM</name>
<dbReference type="GO" id="GO:0006308">
    <property type="term" value="P:DNA catabolic process"/>
    <property type="evidence" value="ECO:0007669"/>
    <property type="project" value="UniProtKB-UniRule"/>
</dbReference>
<comment type="similarity">
    <text evidence="1 6">Belongs to the XseB family.</text>
</comment>
<dbReference type="RefSeq" id="WP_174606218.1">
    <property type="nucleotide sequence ID" value="NZ_CP054490.1"/>
</dbReference>
<evidence type="ECO:0000256" key="5">
    <source>
        <dbReference type="ARBA" id="ARBA00022839"/>
    </source>
</evidence>
<sequence>MAKKFDFNQGLIDLEKIVKTMESGDLSLEGSLDYFSKGVTLTKQCQSALNEAEQKISMLTEQDSYTNEKPLKDL</sequence>
<evidence type="ECO:0000256" key="3">
    <source>
        <dbReference type="ARBA" id="ARBA00022722"/>
    </source>
</evidence>
<keyword evidence="5 6" id="KW-0269">Exonuclease</keyword>
<evidence type="ECO:0000313" key="8">
    <source>
        <dbReference type="Proteomes" id="UP000509429"/>
    </source>
</evidence>
<dbReference type="Proteomes" id="UP000509429">
    <property type="component" value="Chromosome"/>
</dbReference>
<keyword evidence="4 6" id="KW-0378">Hydrolase</keyword>
<comment type="subunit">
    <text evidence="6">Heterooligomer composed of large and small subunits.</text>
</comment>
<evidence type="ECO:0000256" key="1">
    <source>
        <dbReference type="ARBA" id="ARBA00009998"/>
    </source>
</evidence>
<dbReference type="PANTHER" id="PTHR34137:SF1">
    <property type="entry name" value="EXODEOXYRIBONUCLEASE 7 SMALL SUBUNIT"/>
    <property type="match status" value="1"/>
</dbReference>
<dbReference type="Pfam" id="PF02609">
    <property type="entry name" value="Exonuc_VII_S"/>
    <property type="match status" value="1"/>
</dbReference>
<keyword evidence="3 6" id="KW-0540">Nuclease</keyword>
<dbReference type="KEGG" id="reo:HUE58_02100"/>
<dbReference type="EC" id="3.1.11.6" evidence="6"/>
<reference evidence="7 8" key="1">
    <citation type="submission" date="2020-05" db="EMBL/GenBank/DDBJ databases">
        <title>Horizontal transmission and recombination maintain forever young bacterial symbiont genomes.</title>
        <authorList>
            <person name="Russell S.L."/>
            <person name="Pepper-Tunick E."/>
            <person name="Svedberg J."/>
            <person name="Byrne A."/>
            <person name="Ruelas Castillo J."/>
            <person name="Vollmers C."/>
            <person name="Beinart R.A."/>
            <person name="Corbett-Detig R."/>
        </authorList>
    </citation>
    <scope>NUCLEOTIDE SEQUENCE [LARGE SCALE GENOMIC DNA]</scope>
    <source>
        <strain evidence="7">JDF_Ridge</strain>
    </source>
</reference>
<keyword evidence="8" id="KW-1185">Reference proteome</keyword>
<accession>A0A6N0HQU3</accession>
<dbReference type="GO" id="GO:0005829">
    <property type="term" value="C:cytosol"/>
    <property type="evidence" value="ECO:0007669"/>
    <property type="project" value="TreeGrafter"/>
</dbReference>
<gene>
    <name evidence="6" type="primary">xseB</name>
    <name evidence="7" type="ORF">HUE58_02100</name>
</gene>